<keyword evidence="2" id="KW-1185">Reference proteome</keyword>
<sequence length="170" mass="19437">MKKKIYWLLPFLIIGLLLTGCNRNKVYGTVVVSSAKYTQVQTDKKYLNHLLQALEKFDSEKPKTANKIYSAIDELNKNASKNMSKQDKSQLKAVLISNKKSIKHIVKNAYENHYGFDDDLSGTISTEFHKSVKLMVKPITKQASNRQKIYDQLIKDTNAQKRLNNVGTNQ</sequence>
<proteinExistence type="predicted"/>
<accession>A0ABZ0Q693</accession>
<gene>
    <name evidence="1" type="ORF">N6G96_04810</name>
</gene>
<dbReference type="Proteomes" id="UP001302696">
    <property type="component" value="Chromosome"/>
</dbReference>
<evidence type="ECO:0000313" key="1">
    <source>
        <dbReference type="EMBL" id="WPC22511.1"/>
    </source>
</evidence>
<name>A0ABZ0Q693_9LACO</name>
<evidence type="ECO:0000313" key="2">
    <source>
        <dbReference type="Proteomes" id="UP001302696"/>
    </source>
</evidence>
<evidence type="ECO:0008006" key="3">
    <source>
        <dbReference type="Google" id="ProtNLM"/>
    </source>
</evidence>
<dbReference type="PROSITE" id="PS51257">
    <property type="entry name" value="PROKAR_LIPOPROTEIN"/>
    <property type="match status" value="1"/>
</dbReference>
<dbReference type="RefSeq" id="WP_063697358.1">
    <property type="nucleotide sequence ID" value="NZ_BBIM01000028.1"/>
</dbReference>
<dbReference type="EMBL" id="CP104778">
    <property type="protein sequence ID" value="WPC22511.1"/>
    <property type="molecule type" value="Genomic_DNA"/>
</dbReference>
<organism evidence="1 2">
    <name type="scientific">Pediococcus inopinatus</name>
    <dbReference type="NCBI Taxonomy" id="114090"/>
    <lineage>
        <taxon>Bacteria</taxon>
        <taxon>Bacillati</taxon>
        <taxon>Bacillota</taxon>
        <taxon>Bacilli</taxon>
        <taxon>Lactobacillales</taxon>
        <taxon>Lactobacillaceae</taxon>
        <taxon>Pediococcus</taxon>
    </lineage>
</organism>
<protein>
    <recommendedName>
        <fullName evidence="3">Lipoprotein</fullName>
    </recommendedName>
</protein>
<reference evidence="2" key="1">
    <citation type="submission" date="2024-06" db="EMBL/GenBank/DDBJ databases">
        <authorList>
            <person name="Chang H.C."/>
            <person name="Mun S.Y."/>
        </authorList>
    </citation>
    <scope>NUCLEOTIDE SEQUENCE [LARGE SCALE GENOMIC DNA]</scope>
    <source>
        <strain evidence="2">KT1</strain>
    </source>
</reference>